<dbReference type="OrthoDB" id="18878at2"/>
<dbReference type="InterPro" id="IPR027417">
    <property type="entry name" value="P-loop_NTPase"/>
</dbReference>
<dbReference type="InterPro" id="IPR001650">
    <property type="entry name" value="Helicase_C-like"/>
</dbReference>
<dbReference type="PROSITE" id="PS50966">
    <property type="entry name" value="ZF_SWIM"/>
    <property type="match status" value="1"/>
</dbReference>
<evidence type="ECO:0000313" key="7">
    <source>
        <dbReference type="EMBL" id="SDM72823.1"/>
    </source>
</evidence>
<dbReference type="PROSITE" id="PS51192">
    <property type="entry name" value="HELICASE_ATP_BIND_1"/>
    <property type="match status" value="1"/>
</dbReference>
<feature type="region of interest" description="Disordered" evidence="3">
    <location>
        <begin position="140"/>
        <end position="159"/>
    </location>
</feature>
<evidence type="ECO:0000256" key="3">
    <source>
        <dbReference type="SAM" id="MobiDB-lite"/>
    </source>
</evidence>
<reference evidence="7 8" key="1">
    <citation type="submission" date="2016-10" db="EMBL/GenBank/DDBJ databases">
        <authorList>
            <person name="de Groot N.N."/>
        </authorList>
    </citation>
    <scope>NUCLEOTIDE SEQUENCE [LARGE SCALE GENOMIC DNA]</scope>
    <source>
        <strain evidence="7 8">DSM 17813</strain>
    </source>
</reference>
<keyword evidence="7" id="KW-0723">Serine/threonine-protein kinase</keyword>
<dbReference type="PROSITE" id="PS51194">
    <property type="entry name" value="HELICASE_CTER"/>
    <property type="match status" value="1"/>
</dbReference>
<sequence length="1143" mass="126642">MEQTASSPLNPLAGALRDLPIGTLYTLGRKAQLVEALLLCQKNAVALPVWKKSGELLSVDVGNALVHEVSLHLNKGGRIETRCRCGNRATGDVCAHSLAALLTLKKALVPAAVSGWRAVDADLEKIRTSLLAPVLPRSEKIGPRKRKSSANKPDSRPRDQADYAIVLSERYGIPFVEVTRKGDVLLPFTHRVPKPLQPLLESPWMAGGHSATALCALLEAGKPTWPVQVRDSGGRLHTLKVEASQALKGKLVFDARDSGLRLQRVLDDGSCLGGRLLWFGSWVADAQHARLVRVVAPEVWSLWPQLAAVGTTVEDGAGCLVAWRDFGGIEFMSDEDSPPLEECLLQIDGQEQQVLPTHLRDYSLEINPGADDEVTLRAVARHGACELGLDSRALALFSEAFFDGVSLPLRALKRRRALYETFFAARRATTKTERNRILRKNIAGADFRRRALVSEARGRLENLLECERQCTWHLSFAEEHWLLLQRDRALEAELLEVLYGYFGVAALRDAPFAGAMRVKRQTLFAALPALVGELRALGVDLRYGGRPAVPARLDIRVTAGAKDIDWFELRPEISCAGVALDEETWRKALEEGIFEADGCLHLLEAGDREALTVLAGLRGAGQKKAHREPVLIPRLHILDLLALRKLGATLHLGAEDETILARLENFDKLPEVDEPRLRAKLRDYQGLGYRWLAFLYEHKFGACLADDMGLGKTIQAISLLAALHQGVLAARAPRDIPHLVVVPPSLLFNWESELTRFAPDLRTLVYRGQDRCLNAFEGIDVVLTSYEIVRRDIEELCALTFHVIIFDEAQAIKNVHAAMTGAARRLQGAFKLALTGTPVENHLGEYWSIIDLVLPGLLGPYRRFGSNRREVEPGALQRLIARTKPFVLRRTKEKIAAELPDKVEIDLHLDLSAEQKVLYQNTVAAVRTEVAAAWQEQNRAQARITALAALTRLRRLCLDPRLAGGTAQDGASPKIAALCEHLEELQAEGHSSLVFSQFTSFLDLVEPHLRAAGHGFIRLDGSTPVAQRKKLVEAFQNSEEPLVFLLSLKAGGRGLNLTRASYVIHLDPWWNPAVENQASDRAHRIGQTRKVTVLRLLMRHTVEEKMMVLKERKQRLFQALLDEGRDGGGVPLSREDFEFLVGD</sequence>
<feature type="domain" description="SWIM-type" evidence="4">
    <location>
        <begin position="67"/>
        <end position="105"/>
    </location>
</feature>
<dbReference type="Gene3D" id="3.40.50.10810">
    <property type="entry name" value="Tandem AAA-ATPase domain"/>
    <property type="match status" value="1"/>
</dbReference>
<dbReference type="GO" id="GO:0004674">
    <property type="term" value="F:protein serine/threonine kinase activity"/>
    <property type="evidence" value="ECO:0007669"/>
    <property type="project" value="UniProtKB-KW"/>
</dbReference>
<evidence type="ECO:0000256" key="2">
    <source>
        <dbReference type="PROSITE-ProRule" id="PRU00325"/>
    </source>
</evidence>
<keyword evidence="2" id="KW-0862">Zinc</keyword>
<keyword evidence="7" id="KW-0808">Transferase</keyword>
<accession>A0A1G9VL84</accession>
<keyword evidence="1" id="KW-0378">Hydrolase</keyword>
<evidence type="ECO:0000259" key="5">
    <source>
        <dbReference type="PROSITE" id="PS51192"/>
    </source>
</evidence>
<dbReference type="SUPFAM" id="SSF52540">
    <property type="entry name" value="P-loop containing nucleoside triphosphate hydrolases"/>
    <property type="match status" value="2"/>
</dbReference>
<keyword evidence="7" id="KW-0418">Kinase</keyword>
<protein>
    <submittedName>
        <fullName evidence="7">Non-specific serine/threonine protein kinase</fullName>
    </submittedName>
</protein>
<feature type="domain" description="Helicase ATP-binding" evidence="5">
    <location>
        <begin position="693"/>
        <end position="856"/>
    </location>
</feature>
<dbReference type="PANTHER" id="PTHR10799">
    <property type="entry name" value="SNF2/RAD54 HELICASE FAMILY"/>
    <property type="match status" value="1"/>
</dbReference>
<evidence type="ECO:0000259" key="6">
    <source>
        <dbReference type="PROSITE" id="PS51194"/>
    </source>
</evidence>
<dbReference type="InterPro" id="IPR038718">
    <property type="entry name" value="SNF2-like_sf"/>
</dbReference>
<dbReference type="InterPro" id="IPR007527">
    <property type="entry name" value="Znf_SWIM"/>
</dbReference>
<dbReference type="GO" id="GO:0016787">
    <property type="term" value="F:hydrolase activity"/>
    <property type="evidence" value="ECO:0007669"/>
    <property type="project" value="UniProtKB-KW"/>
</dbReference>
<dbReference type="Gene3D" id="3.40.50.300">
    <property type="entry name" value="P-loop containing nucleotide triphosphate hydrolases"/>
    <property type="match status" value="1"/>
</dbReference>
<keyword evidence="2" id="KW-0479">Metal-binding</keyword>
<dbReference type="GO" id="GO:0005524">
    <property type="term" value="F:ATP binding"/>
    <property type="evidence" value="ECO:0007669"/>
    <property type="project" value="InterPro"/>
</dbReference>
<dbReference type="Pfam" id="PF00271">
    <property type="entry name" value="Helicase_C"/>
    <property type="match status" value="1"/>
</dbReference>
<dbReference type="InterPro" id="IPR014001">
    <property type="entry name" value="Helicase_ATP-bd"/>
</dbReference>
<keyword evidence="2" id="KW-0863">Zinc-finger</keyword>
<dbReference type="GO" id="GO:0008270">
    <property type="term" value="F:zinc ion binding"/>
    <property type="evidence" value="ECO:0007669"/>
    <property type="project" value="UniProtKB-KW"/>
</dbReference>
<organism evidence="7 8">
    <name type="scientific">Geoalkalibacter ferrihydriticus</name>
    <dbReference type="NCBI Taxonomy" id="392333"/>
    <lineage>
        <taxon>Bacteria</taxon>
        <taxon>Pseudomonadati</taxon>
        <taxon>Thermodesulfobacteriota</taxon>
        <taxon>Desulfuromonadia</taxon>
        <taxon>Desulfuromonadales</taxon>
        <taxon>Geoalkalibacteraceae</taxon>
        <taxon>Geoalkalibacter</taxon>
    </lineage>
</organism>
<dbReference type="CDD" id="cd18793">
    <property type="entry name" value="SF2_C_SNF"/>
    <property type="match status" value="1"/>
</dbReference>
<feature type="domain" description="Helicase C-terminal" evidence="6">
    <location>
        <begin position="977"/>
        <end position="1138"/>
    </location>
</feature>
<dbReference type="InterPro" id="IPR049730">
    <property type="entry name" value="SNF2/RAD54-like_C"/>
</dbReference>
<evidence type="ECO:0000259" key="4">
    <source>
        <dbReference type="PROSITE" id="PS50966"/>
    </source>
</evidence>
<dbReference type="Proteomes" id="UP000182146">
    <property type="component" value="Unassembled WGS sequence"/>
</dbReference>
<evidence type="ECO:0000313" key="8">
    <source>
        <dbReference type="Proteomes" id="UP000182146"/>
    </source>
</evidence>
<proteinExistence type="predicted"/>
<dbReference type="SMART" id="SM00487">
    <property type="entry name" value="DEXDc"/>
    <property type="match status" value="1"/>
</dbReference>
<dbReference type="Pfam" id="PF00176">
    <property type="entry name" value="SNF2-rel_dom"/>
    <property type="match status" value="1"/>
</dbReference>
<name>A0A1G9VL84_9BACT</name>
<evidence type="ECO:0000256" key="1">
    <source>
        <dbReference type="ARBA" id="ARBA00022801"/>
    </source>
</evidence>
<dbReference type="EMBL" id="FNGU01000009">
    <property type="protein sequence ID" value="SDM72823.1"/>
    <property type="molecule type" value="Genomic_DNA"/>
</dbReference>
<dbReference type="STRING" id="392333.SAMN05660860_03063"/>
<gene>
    <name evidence="7" type="ORF">SAMN05660860_03063</name>
</gene>
<dbReference type="RefSeq" id="WP_052446480.1">
    <property type="nucleotide sequence ID" value="NZ_FNGU01000009.1"/>
</dbReference>
<dbReference type="AlphaFoldDB" id="A0A1G9VL84"/>
<dbReference type="InterPro" id="IPR000330">
    <property type="entry name" value="SNF2_N"/>
</dbReference>
<dbReference type="SMART" id="SM00490">
    <property type="entry name" value="HELICc"/>
    <property type="match status" value="1"/>
</dbReference>